<evidence type="ECO:0000313" key="1">
    <source>
        <dbReference type="EMBL" id="PPR05774.1"/>
    </source>
</evidence>
<sequence length="196" mass="20765">MPALPSATTGFIPTSTPVLNSDSKVLYSPSDAWNKSANGPDCAQSGSLYLTHGVNASISFNYTGPSVVVNTISSQNGGRFSVVVDGFNTTSEIDTNTASGGNTSLPLCYPLQFPPFVITPPGYETRINHTIELVFIGPSQSTAESTNMSIGQFDSFAIPDLQSVLGKAKRNHGSLVLKVDLTMLCSLIVVLHDFVF</sequence>
<dbReference type="OrthoDB" id="2563669at2759"/>
<proteinExistence type="predicted"/>
<accession>A0A409YRX8</accession>
<keyword evidence="2" id="KW-1185">Reference proteome</keyword>
<dbReference type="EMBL" id="NHYE01000426">
    <property type="protein sequence ID" value="PPR05774.1"/>
    <property type="molecule type" value="Genomic_DNA"/>
</dbReference>
<dbReference type="AlphaFoldDB" id="A0A409YRX8"/>
<protein>
    <submittedName>
        <fullName evidence="1">Uncharacterized protein</fullName>
    </submittedName>
</protein>
<dbReference type="InParanoid" id="A0A409YRX8"/>
<name>A0A409YRX8_9AGAR</name>
<reference evidence="1 2" key="1">
    <citation type="journal article" date="2018" name="Evol. Lett.">
        <title>Horizontal gene cluster transfer increased hallucinogenic mushroom diversity.</title>
        <authorList>
            <person name="Reynolds H.T."/>
            <person name="Vijayakumar V."/>
            <person name="Gluck-Thaler E."/>
            <person name="Korotkin H.B."/>
            <person name="Matheny P.B."/>
            <person name="Slot J.C."/>
        </authorList>
    </citation>
    <scope>NUCLEOTIDE SEQUENCE [LARGE SCALE GENOMIC DNA]</scope>
    <source>
        <strain evidence="1 2">SRW20</strain>
    </source>
</reference>
<evidence type="ECO:0000313" key="2">
    <source>
        <dbReference type="Proteomes" id="UP000284706"/>
    </source>
</evidence>
<dbReference type="Proteomes" id="UP000284706">
    <property type="component" value="Unassembled WGS sequence"/>
</dbReference>
<organism evidence="1 2">
    <name type="scientific">Gymnopilus dilepis</name>
    <dbReference type="NCBI Taxonomy" id="231916"/>
    <lineage>
        <taxon>Eukaryota</taxon>
        <taxon>Fungi</taxon>
        <taxon>Dikarya</taxon>
        <taxon>Basidiomycota</taxon>
        <taxon>Agaricomycotina</taxon>
        <taxon>Agaricomycetes</taxon>
        <taxon>Agaricomycetidae</taxon>
        <taxon>Agaricales</taxon>
        <taxon>Agaricineae</taxon>
        <taxon>Hymenogastraceae</taxon>
        <taxon>Gymnopilus</taxon>
    </lineage>
</organism>
<gene>
    <name evidence="1" type="ORF">CVT26_010165</name>
</gene>
<comment type="caution">
    <text evidence="1">The sequence shown here is derived from an EMBL/GenBank/DDBJ whole genome shotgun (WGS) entry which is preliminary data.</text>
</comment>